<evidence type="ECO:0000256" key="1">
    <source>
        <dbReference type="ARBA" id="ARBA00001933"/>
    </source>
</evidence>
<dbReference type="InterPro" id="IPR001917">
    <property type="entry name" value="Aminotrans_II_pyridoxalP_BS"/>
</dbReference>
<dbReference type="InterPro" id="IPR015421">
    <property type="entry name" value="PyrdxlP-dep_Trfase_major"/>
</dbReference>
<keyword evidence="3 8" id="KW-0032">Aminotransferase</keyword>
<gene>
    <name evidence="8" type="ORF">Y036_4290</name>
</gene>
<dbReference type="GO" id="GO:0008483">
    <property type="term" value="F:transaminase activity"/>
    <property type="evidence" value="ECO:0007669"/>
    <property type="project" value="UniProtKB-KW"/>
</dbReference>
<dbReference type="PANTHER" id="PTHR43643:SF3">
    <property type="entry name" value="HISTIDINOL-PHOSPHATE AMINOTRANSFERASE"/>
    <property type="match status" value="1"/>
</dbReference>
<dbReference type="PANTHER" id="PTHR43643">
    <property type="entry name" value="HISTIDINOL-PHOSPHATE AMINOTRANSFERASE 2"/>
    <property type="match status" value="1"/>
</dbReference>
<keyword evidence="5 6" id="KW-0663">Pyridoxal phosphate</keyword>
<organism evidence="8 9">
    <name type="scientific">Burkholderia pseudomallei</name>
    <name type="common">Pseudomonas pseudomallei</name>
    <dbReference type="NCBI Taxonomy" id="28450"/>
    <lineage>
        <taxon>Bacteria</taxon>
        <taxon>Pseudomonadati</taxon>
        <taxon>Pseudomonadota</taxon>
        <taxon>Betaproteobacteria</taxon>
        <taxon>Burkholderiales</taxon>
        <taxon>Burkholderiaceae</taxon>
        <taxon>Burkholderia</taxon>
        <taxon>pseudomallei group</taxon>
    </lineage>
</organism>
<dbReference type="Proteomes" id="UP000030475">
    <property type="component" value="Unassembled WGS sequence"/>
</dbReference>
<dbReference type="InterPro" id="IPR015424">
    <property type="entry name" value="PyrdxlP-dep_Trfase"/>
</dbReference>
<reference evidence="8 9" key="1">
    <citation type="submission" date="2014-08" db="EMBL/GenBank/DDBJ databases">
        <authorList>
            <person name="Bunnell A."/>
            <person name="Chain P.S."/>
            <person name="Chertkov O."/>
            <person name="Currie B.J."/>
            <person name="Daligault H.E."/>
            <person name="Davenport K.W."/>
            <person name="Davis C."/>
            <person name="Gleasner C.D."/>
            <person name="Johnson S.L."/>
            <person name="Kaestli M."/>
            <person name="Koren S."/>
            <person name="Kunde Y.A."/>
            <person name="Mayo M."/>
            <person name="McMurry K.K."/>
            <person name="Price E.P."/>
            <person name="Reitenga K.G."/>
            <person name="Robison R."/>
            <person name="Rosovitz M.J."/>
            <person name="Sarovich D.S."/>
            <person name="Teshima H."/>
        </authorList>
    </citation>
    <scope>NUCLEOTIDE SEQUENCE [LARGE SCALE GENOMIC DNA]</scope>
    <source>
        <strain evidence="8 9">MSHR44</strain>
    </source>
</reference>
<sequence>MNQADHELGGLIDRIPSYIRTLPRAPVADGMVAESAHECIKLDLNENPCGMSTRVRGLLNDPMTIAQVYPDPKATRLTLALAAFHGVAAQEIVIGNGSNDVLDLICRALVAPGSKAVISDVTFSVYPNLLRAVGAQQLLVGVNDYWHDLAGLTAASRAGARIVIVDNPHNPMGTYLKPDAIANFVRSMPADTFVVLDEAYIDYVDPRHQTNVSELIRCFQNLIVVRTFSKGYGLGGFRIGYGVMHRIVADFVRRVRQPYCTNSLGLMAAEIALADQEFVATVRKSTRRSMDELHGLLDGLHVPHSPSQCCFAFARFEDAERISDALRNRGVIVKELTAYGTSNALRISLGNACQNAVLHQALLDVVTGGAA</sequence>
<name>A0AA40ME35_BURPE</name>
<dbReference type="InterPro" id="IPR015422">
    <property type="entry name" value="PyrdxlP-dep_Trfase_small"/>
</dbReference>
<dbReference type="InterPro" id="IPR050106">
    <property type="entry name" value="HistidinolP_aminotransfase"/>
</dbReference>
<dbReference type="PROSITE" id="PS00599">
    <property type="entry name" value="AA_TRANSFER_CLASS_2"/>
    <property type="match status" value="1"/>
</dbReference>
<dbReference type="Pfam" id="PF00155">
    <property type="entry name" value="Aminotran_1_2"/>
    <property type="match status" value="1"/>
</dbReference>
<feature type="domain" description="Aminotransferase class I/classII large" evidence="7">
    <location>
        <begin position="39"/>
        <end position="359"/>
    </location>
</feature>
<keyword evidence="4" id="KW-0808">Transferase</keyword>
<dbReference type="SUPFAM" id="SSF53383">
    <property type="entry name" value="PLP-dependent transferases"/>
    <property type="match status" value="1"/>
</dbReference>
<evidence type="ECO:0000256" key="6">
    <source>
        <dbReference type="RuleBase" id="RU003693"/>
    </source>
</evidence>
<evidence type="ECO:0000313" key="8">
    <source>
        <dbReference type="EMBL" id="KGX11422.1"/>
    </source>
</evidence>
<dbReference type="CDD" id="cd00609">
    <property type="entry name" value="AAT_like"/>
    <property type="match status" value="1"/>
</dbReference>
<comment type="caution">
    <text evidence="8">The sequence shown here is derived from an EMBL/GenBank/DDBJ whole genome shotgun (WGS) entry which is preliminary data.</text>
</comment>
<dbReference type="Gene3D" id="3.40.640.10">
    <property type="entry name" value="Type I PLP-dependent aspartate aminotransferase-like (Major domain)"/>
    <property type="match status" value="1"/>
</dbReference>
<dbReference type="InterPro" id="IPR004839">
    <property type="entry name" value="Aminotransferase_I/II_large"/>
</dbReference>
<accession>A0AA40ME35</accession>
<evidence type="ECO:0000256" key="3">
    <source>
        <dbReference type="ARBA" id="ARBA00022576"/>
    </source>
</evidence>
<dbReference type="AlphaFoldDB" id="A0AA40ME35"/>
<protein>
    <submittedName>
        <fullName evidence="8">Aminotransferase class I and II family protein</fullName>
    </submittedName>
</protein>
<comment type="similarity">
    <text evidence="2">Belongs to the class-II pyridoxal-phosphate-dependent aminotransferase family. Histidinol-phosphate aminotransferase subfamily.</text>
</comment>
<proteinExistence type="inferred from homology"/>
<evidence type="ECO:0000256" key="5">
    <source>
        <dbReference type="ARBA" id="ARBA00022898"/>
    </source>
</evidence>
<evidence type="ECO:0000259" key="7">
    <source>
        <dbReference type="Pfam" id="PF00155"/>
    </source>
</evidence>
<evidence type="ECO:0000256" key="4">
    <source>
        <dbReference type="ARBA" id="ARBA00022679"/>
    </source>
</evidence>
<dbReference type="GO" id="GO:0030170">
    <property type="term" value="F:pyridoxal phosphate binding"/>
    <property type="evidence" value="ECO:0007669"/>
    <property type="project" value="InterPro"/>
</dbReference>
<dbReference type="EMBL" id="JQIM01000009">
    <property type="protein sequence ID" value="KGX11422.1"/>
    <property type="molecule type" value="Genomic_DNA"/>
</dbReference>
<evidence type="ECO:0000256" key="2">
    <source>
        <dbReference type="ARBA" id="ARBA00007970"/>
    </source>
</evidence>
<dbReference type="Gene3D" id="3.90.1150.10">
    <property type="entry name" value="Aspartate Aminotransferase, domain 1"/>
    <property type="match status" value="1"/>
</dbReference>
<comment type="cofactor">
    <cofactor evidence="1 6">
        <name>pyridoxal 5'-phosphate</name>
        <dbReference type="ChEBI" id="CHEBI:597326"/>
    </cofactor>
</comment>
<evidence type="ECO:0000313" key="9">
    <source>
        <dbReference type="Proteomes" id="UP000030475"/>
    </source>
</evidence>
<dbReference type="RefSeq" id="WP_082251514.1">
    <property type="nucleotide sequence ID" value="NZ_KN323089.1"/>
</dbReference>